<gene>
    <name evidence="3" type="ORF">VIA_004155</name>
</gene>
<accession>A0ABP2GZE3</accession>
<keyword evidence="2" id="KW-0812">Transmembrane</keyword>
<keyword evidence="2" id="KW-0472">Membrane</keyword>
<keyword evidence="4" id="KW-1185">Reference proteome</keyword>
<evidence type="ECO:0000256" key="1">
    <source>
        <dbReference type="SAM" id="MobiDB-lite"/>
    </source>
</evidence>
<comment type="caution">
    <text evidence="3">The sequence shown here is derived from an EMBL/GenBank/DDBJ whole genome shotgun (WGS) entry which is preliminary data.</text>
</comment>
<proteinExistence type="predicted"/>
<dbReference type="Proteomes" id="UP000003515">
    <property type="component" value="Unassembled WGS sequence"/>
</dbReference>
<sequence>MAIEQNTRHNNPNKRQNDDQNSTKLHSRLIIEIFVSFLGYFVLLFHFMLII</sequence>
<organism evidence="3 4">
    <name type="scientific">Vibrio orientalis CIP 102891 = ATCC 33934</name>
    <dbReference type="NCBI Taxonomy" id="675816"/>
    <lineage>
        <taxon>Bacteria</taxon>
        <taxon>Pseudomonadati</taxon>
        <taxon>Pseudomonadota</taxon>
        <taxon>Gammaproteobacteria</taxon>
        <taxon>Vibrionales</taxon>
        <taxon>Vibrionaceae</taxon>
        <taxon>Vibrio</taxon>
        <taxon>Vibrio oreintalis group</taxon>
    </lineage>
</organism>
<evidence type="ECO:0000313" key="4">
    <source>
        <dbReference type="Proteomes" id="UP000003515"/>
    </source>
</evidence>
<dbReference type="EMBL" id="ACZV01000005">
    <property type="protein sequence ID" value="EEX93508.1"/>
    <property type="molecule type" value="Genomic_DNA"/>
</dbReference>
<feature type="transmembrane region" description="Helical" evidence="2">
    <location>
        <begin position="29"/>
        <end position="50"/>
    </location>
</feature>
<keyword evidence="2" id="KW-1133">Transmembrane helix</keyword>
<evidence type="ECO:0000313" key="3">
    <source>
        <dbReference type="EMBL" id="EEX93508.1"/>
    </source>
</evidence>
<protein>
    <submittedName>
        <fullName evidence="3">Uncharacterized protein</fullName>
    </submittedName>
</protein>
<feature type="region of interest" description="Disordered" evidence="1">
    <location>
        <begin position="1"/>
        <end position="21"/>
    </location>
</feature>
<evidence type="ECO:0000256" key="2">
    <source>
        <dbReference type="SAM" id="Phobius"/>
    </source>
</evidence>
<name>A0ABP2GZE3_VIBOR</name>
<reference evidence="3 4" key="1">
    <citation type="submission" date="2009-10" db="EMBL/GenBank/DDBJ databases">
        <authorList>
            <consortium name="Los Alamos National Laboratory (LANL)"/>
            <consortium name="National Microbial Pathogen Data Resource (NMPDR)"/>
            <person name="Munk A.C."/>
            <person name="Chertkov O."/>
            <person name="Tapia R."/>
            <person name="Green L."/>
            <person name="Rogers Y."/>
            <person name="Detter J.C."/>
            <person name="Bruce D."/>
            <person name="Brettin T.S."/>
            <person name="Colwell R.R."/>
            <person name="Huq A."/>
            <person name="Grim C.J."/>
            <person name="Hasan N.A."/>
            <person name="Bartels D."/>
            <person name="Vonstein V."/>
        </authorList>
    </citation>
    <scope>NUCLEOTIDE SEQUENCE [LARGE SCALE GENOMIC DNA]</scope>
    <source>
        <strain evidence="3 4">CIP 102891</strain>
    </source>
</reference>